<keyword evidence="3" id="KW-0285">Flavoprotein</keyword>
<keyword evidence="4" id="KW-0274">FAD</keyword>
<reference evidence="8 9" key="1">
    <citation type="submission" date="2018-02" db="EMBL/GenBank/DDBJ databases">
        <title>Genome sequencing of Solimonas sp. HR-BB.</title>
        <authorList>
            <person name="Lee Y."/>
            <person name="Jeon C.O."/>
        </authorList>
    </citation>
    <scope>NUCLEOTIDE SEQUENCE [LARGE SCALE GENOMIC DNA]</scope>
    <source>
        <strain evidence="8 9">HR-BB</strain>
    </source>
</reference>
<dbReference type="PRINTS" id="PR01001">
    <property type="entry name" value="FADG3PDH"/>
</dbReference>
<keyword evidence="5" id="KW-0560">Oxidoreductase</keyword>
<dbReference type="Proteomes" id="UP000238220">
    <property type="component" value="Unassembled WGS sequence"/>
</dbReference>
<name>A0A2S5TH96_9GAMM</name>
<dbReference type="RefSeq" id="WP_104230205.1">
    <property type="nucleotide sequence ID" value="NZ_PSNW01000004.1"/>
</dbReference>
<dbReference type="InterPro" id="IPR031656">
    <property type="entry name" value="DAO_C"/>
</dbReference>
<evidence type="ECO:0000256" key="1">
    <source>
        <dbReference type="ARBA" id="ARBA00001974"/>
    </source>
</evidence>
<proteinExistence type="inferred from homology"/>
<evidence type="ECO:0000313" key="8">
    <source>
        <dbReference type="EMBL" id="PPE74317.1"/>
    </source>
</evidence>
<comment type="similarity">
    <text evidence="2">Belongs to the FAD-dependent glycerol-3-phosphate dehydrogenase family.</text>
</comment>
<dbReference type="EMBL" id="PSNW01000004">
    <property type="protein sequence ID" value="PPE74317.1"/>
    <property type="molecule type" value="Genomic_DNA"/>
</dbReference>
<dbReference type="GO" id="GO:0046168">
    <property type="term" value="P:glycerol-3-phosphate catabolic process"/>
    <property type="evidence" value="ECO:0007669"/>
    <property type="project" value="TreeGrafter"/>
</dbReference>
<evidence type="ECO:0000256" key="2">
    <source>
        <dbReference type="ARBA" id="ARBA00007330"/>
    </source>
</evidence>
<comment type="caution">
    <text evidence="8">The sequence shown here is derived from an EMBL/GenBank/DDBJ whole genome shotgun (WGS) entry which is preliminary data.</text>
</comment>
<comment type="cofactor">
    <cofactor evidence="1">
        <name>FAD</name>
        <dbReference type="ChEBI" id="CHEBI:57692"/>
    </cofactor>
</comment>
<accession>A0A2S5TH96</accession>
<feature type="domain" description="FAD dependent oxidoreductase" evidence="6">
    <location>
        <begin position="20"/>
        <end position="336"/>
    </location>
</feature>
<dbReference type="InterPro" id="IPR006076">
    <property type="entry name" value="FAD-dep_OxRdtase"/>
</dbReference>
<protein>
    <submittedName>
        <fullName evidence="8">Glycerol-3-phosphate dehydrogenase/oxidase</fullName>
    </submittedName>
</protein>
<dbReference type="SUPFAM" id="SSF51905">
    <property type="entry name" value="FAD/NAD(P)-binding domain"/>
    <property type="match status" value="1"/>
</dbReference>
<evidence type="ECO:0000259" key="7">
    <source>
        <dbReference type="Pfam" id="PF16901"/>
    </source>
</evidence>
<dbReference type="Gene3D" id="3.50.50.60">
    <property type="entry name" value="FAD/NAD(P)-binding domain"/>
    <property type="match status" value="1"/>
</dbReference>
<dbReference type="PANTHER" id="PTHR11985">
    <property type="entry name" value="GLYCEROL-3-PHOSPHATE DEHYDROGENASE"/>
    <property type="match status" value="1"/>
</dbReference>
<dbReference type="Pfam" id="PF01266">
    <property type="entry name" value="DAO"/>
    <property type="match status" value="1"/>
</dbReference>
<dbReference type="AlphaFoldDB" id="A0A2S5TH96"/>
<dbReference type="InterPro" id="IPR036188">
    <property type="entry name" value="FAD/NAD-bd_sf"/>
</dbReference>
<evidence type="ECO:0000256" key="5">
    <source>
        <dbReference type="ARBA" id="ARBA00023002"/>
    </source>
</evidence>
<organism evidence="8 9">
    <name type="scientific">Solimonas fluminis</name>
    <dbReference type="NCBI Taxonomy" id="2086571"/>
    <lineage>
        <taxon>Bacteria</taxon>
        <taxon>Pseudomonadati</taxon>
        <taxon>Pseudomonadota</taxon>
        <taxon>Gammaproteobacteria</taxon>
        <taxon>Nevskiales</taxon>
        <taxon>Nevskiaceae</taxon>
        <taxon>Solimonas</taxon>
    </lineage>
</organism>
<evidence type="ECO:0000313" key="9">
    <source>
        <dbReference type="Proteomes" id="UP000238220"/>
    </source>
</evidence>
<dbReference type="Gene3D" id="3.30.9.10">
    <property type="entry name" value="D-Amino Acid Oxidase, subunit A, domain 2"/>
    <property type="match status" value="1"/>
</dbReference>
<dbReference type="Pfam" id="PF16901">
    <property type="entry name" value="DAO_C"/>
    <property type="match status" value="1"/>
</dbReference>
<feature type="domain" description="Alpha-glycerophosphate oxidase C-terminal" evidence="7">
    <location>
        <begin position="393"/>
        <end position="494"/>
    </location>
</feature>
<dbReference type="PANTHER" id="PTHR11985:SF15">
    <property type="entry name" value="GLYCEROL-3-PHOSPHATE DEHYDROGENASE, MITOCHONDRIAL"/>
    <property type="match status" value="1"/>
</dbReference>
<gene>
    <name evidence="8" type="ORF">C3942_09830</name>
</gene>
<dbReference type="GO" id="GO:0004368">
    <property type="term" value="F:glycerol-3-phosphate dehydrogenase (quinone) activity"/>
    <property type="evidence" value="ECO:0007669"/>
    <property type="project" value="InterPro"/>
</dbReference>
<dbReference type="InterPro" id="IPR038299">
    <property type="entry name" value="DAO_C_sf"/>
</dbReference>
<evidence type="ECO:0000256" key="4">
    <source>
        <dbReference type="ARBA" id="ARBA00022827"/>
    </source>
</evidence>
<dbReference type="Gene3D" id="1.10.8.870">
    <property type="entry name" value="Alpha-glycerophosphate oxidase, cap domain"/>
    <property type="match status" value="1"/>
</dbReference>
<evidence type="ECO:0000256" key="3">
    <source>
        <dbReference type="ARBA" id="ARBA00022630"/>
    </source>
</evidence>
<dbReference type="OrthoDB" id="9766796at2"/>
<keyword evidence="9" id="KW-1185">Reference proteome</keyword>
<evidence type="ECO:0000259" key="6">
    <source>
        <dbReference type="Pfam" id="PF01266"/>
    </source>
</evidence>
<sequence length="514" mass="57019">MNTAFPFLRRPAALRQRPFDLLVIGGGIYGAWVACDAAQRGLSVALVEQGDWGCGTSSASSKLIHGGLRYLENYQFEFVRHALRERRRLRRIAPHLVQPLDFIMPVWKGPRASTFTLSAGLMLYDLFGAGRGSVGRHRQYRPAGLLSEFPFLDPQNLEAGFRYGDCQADDARMVLVVAAAAQAHGAVCVNRMQAERLLEDEGGVRGALLRDRETGESFELRARVTVNAAGPWAAALLGEAAPPQRLVQGTHLVMPAIPGCQEAFLLTARDGRVFFVIPWYGRTLVGTTEREVAAPGDARPTPEEIRYLLEGLRSGLPGLRWSEKDVIAGFCGLRVLQSAEYGSLSQMTREAAVVKPRPRLVSYVGGSFTAARRDAAHIVDAAYWQMSETPRPCRTRETALPGTPQEPFEPWQTQAIARLAAAGVDEEAARSLSLRHGTAIALLLQRMEEHPELRARIHPELPFLMVEAVHALQAEMARDIDDVLRRRLPLQLLLPDDDWRERVENLIGRYRTTV</sequence>
<dbReference type="InterPro" id="IPR000447">
    <property type="entry name" value="G3P_DH_FAD-dep"/>
</dbReference>